<dbReference type="GO" id="GO:0003677">
    <property type="term" value="F:DNA binding"/>
    <property type="evidence" value="ECO:0007669"/>
    <property type="project" value="UniProtKB-KW"/>
</dbReference>
<organism evidence="2 3">
    <name type="scientific">Dermatophagoides pteronyssinus</name>
    <name type="common">European house dust mite</name>
    <dbReference type="NCBI Taxonomy" id="6956"/>
    <lineage>
        <taxon>Eukaryota</taxon>
        <taxon>Metazoa</taxon>
        <taxon>Ecdysozoa</taxon>
        <taxon>Arthropoda</taxon>
        <taxon>Chelicerata</taxon>
        <taxon>Arachnida</taxon>
        <taxon>Acari</taxon>
        <taxon>Acariformes</taxon>
        <taxon>Sarcoptiformes</taxon>
        <taxon>Astigmata</taxon>
        <taxon>Psoroptidia</taxon>
        <taxon>Analgoidea</taxon>
        <taxon>Pyroglyphidae</taxon>
        <taxon>Dermatophagoidinae</taxon>
        <taxon>Dermatophagoides</taxon>
    </lineage>
</organism>
<reference evidence="2 3" key="2">
    <citation type="journal article" date="2022" name="Mol. Biol. Evol.">
        <title>Comparative Genomics Reveals Insights into the Divergent Evolution of Astigmatic Mites and Household Pest Adaptations.</title>
        <authorList>
            <person name="Xiong Q."/>
            <person name="Wan A.T."/>
            <person name="Liu X."/>
            <person name="Fung C.S."/>
            <person name="Xiao X."/>
            <person name="Malainual N."/>
            <person name="Hou J."/>
            <person name="Wang L."/>
            <person name="Wang M."/>
            <person name="Yang K.Y."/>
            <person name="Cui Y."/>
            <person name="Leung E.L."/>
            <person name="Nong W."/>
            <person name="Shin S.K."/>
            <person name="Au S.W."/>
            <person name="Jeong K.Y."/>
            <person name="Chew F.T."/>
            <person name="Hui J.H."/>
            <person name="Leung T.F."/>
            <person name="Tungtrongchitr A."/>
            <person name="Zhong N."/>
            <person name="Liu Z."/>
            <person name="Tsui S.K."/>
        </authorList>
    </citation>
    <scope>NUCLEOTIDE SEQUENCE [LARGE SCALE GENOMIC DNA]</scope>
    <source>
        <strain evidence="2">Derp</strain>
    </source>
</reference>
<feature type="compositionally biased region" description="Polar residues" evidence="1">
    <location>
        <begin position="57"/>
        <end position="83"/>
    </location>
</feature>
<sequence>MGRPGSISPPQPLALTGHHNRNQHNQHFGQNSHQIRVKSPKSPPTALGSSPLEKLQSLKTSSINFTNGNSNTGMIGDQNNSKDSSSTATTPTPSIEQSGKEVSLEEKAKQPVLWPAWVYCTRYSDRPSSGKQIFFKSKYLDSFFFFFV</sequence>
<keyword evidence="2" id="KW-0371">Homeobox</keyword>
<reference evidence="2 3" key="1">
    <citation type="journal article" date="2018" name="J. Allergy Clin. Immunol.">
        <title>High-quality assembly of Dermatophagoides pteronyssinus genome and transcriptome reveals a wide range of novel allergens.</title>
        <authorList>
            <person name="Liu X.Y."/>
            <person name="Yang K.Y."/>
            <person name="Wang M.Q."/>
            <person name="Kwok J.S."/>
            <person name="Zeng X."/>
            <person name="Yang Z."/>
            <person name="Xiao X.J."/>
            <person name="Lau C.P."/>
            <person name="Li Y."/>
            <person name="Huang Z.M."/>
            <person name="Ba J.G."/>
            <person name="Yim A.K."/>
            <person name="Ouyang C.Y."/>
            <person name="Ngai S.M."/>
            <person name="Chan T.F."/>
            <person name="Leung E.L."/>
            <person name="Liu L."/>
            <person name="Liu Z.G."/>
            <person name="Tsui S.K."/>
        </authorList>
    </citation>
    <scope>NUCLEOTIDE SEQUENCE [LARGE SCALE GENOMIC DNA]</scope>
    <source>
        <strain evidence="2">Derp</strain>
    </source>
</reference>
<dbReference type="EMBL" id="NJHN03000047">
    <property type="protein sequence ID" value="KAH9420874.1"/>
    <property type="molecule type" value="Genomic_DNA"/>
</dbReference>
<accession>A0ABQ8JE35</accession>
<name>A0ABQ8JE35_DERPT</name>
<feature type="compositionally biased region" description="Polar residues" evidence="1">
    <location>
        <begin position="25"/>
        <end position="34"/>
    </location>
</feature>
<feature type="region of interest" description="Disordered" evidence="1">
    <location>
        <begin position="1"/>
        <end position="107"/>
    </location>
</feature>
<feature type="compositionally biased region" description="Low complexity" evidence="1">
    <location>
        <begin position="84"/>
        <end position="94"/>
    </location>
</feature>
<comment type="caution">
    <text evidence="2">The sequence shown here is derived from an EMBL/GenBank/DDBJ whole genome shotgun (WGS) entry which is preliminary data.</text>
</comment>
<keyword evidence="3" id="KW-1185">Reference proteome</keyword>
<evidence type="ECO:0000256" key="1">
    <source>
        <dbReference type="SAM" id="MobiDB-lite"/>
    </source>
</evidence>
<gene>
    <name evidence="2" type="primary">EN1</name>
    <name evidence="2" type="ORF">DERP_001308</name>
</gene>
<keyword evidence="2" id="KW-0238">DNA-binding</keyword>
<feature type="compositionally biased region" description="Basic and acidic residues" evidence="1">
    <location>
        <begin position="98"/>
        <end position="107"/>
    </location>
</feature>
<evidence type="ECO:0000313" key="3">
    <source>
        <dbReference type="Proteomes" id="UP000887458"/>
    </source>
</evidence>
<proteinExistence type="predicted"/>
<evidence type="ECO:0000313" key="2">
    <source>
        <dbReference type="EMBL" id="KAH9420874.1"/>
    </source>
</evidence>
<dbReference type="Proteomes" id="UP000887458">
    <property type="component" value="Unassembled WGS sequence"/>
</dbReference>
<protein>
    <submittedName>
        <fullName evidence="2">Homeobox protein</fullName>
    </submittedName>
</protein>